<keyword evidence="7" id="KW-0812">Transmembrane</keyword>
<name>A0A4S4D2M8_CAMSN</name>
<dbReference type="GO" id="GO:0003756">
    <property type="term" value="F:protein disulfide isomerase activity"/>
    <property type="evidence" value="ECO:0007669"/>
    <property type="project" value="TreeGrafter"/>
</dbReference>
<keyword evidence="3" id="KW-0732">Signal</keyword>
<sequence>MMKFSLLQPANKARLKLWLLLLAFIPSLERLHILWIAQTKLGTSNKCLLQSGTAAAAALMAGLAPKTKVLRDGRWSEQDASILIPDQSTKSSRSTWLLGIPEADSADMACESFRLRKNLKNWTDVVYIRKLEPKVAYNVAVLGFSEKWLLEGVDNKYCAVIYCGVEGQNVGERVRLSLTTAQAKLAICMLPICLCEKGVQVVLEVCALDCDAQGFWECCLKFKSSMPKVLKSGCVCRNGGGGAVAVAGCKGRSVTVACVTGRYGCYCTVKTATVAATADTPVSLNHTAKAAVTDGDVLPWICRGSSNDTRGLRGCQKTQFVFIRWALDFQEEVIPTTVSEMVNFLQRCLVVALVHGIHHCWRRTVVVCGDQPGVFDWDSNRVSLGCPALLRIKLGTGKIREVVGKSFTNSEMECKGLNMAVETNFVGKDQWFRKGKTPATARGRQSRHLYPFSSSSSAMRTGKLSDEEGIKLIWELMIFRNFYGISCGLWVLLHSLSVRVEDGESQLAFTTICEFIHDFFICEECRQHFYEMCSSVSTPFNKTRDFVLWLWSAHNKVNERLMKEELSLGTGDPQFPKRIWPSKQLCPSCYLSRSQENNGGVQIDWDHNEVFKFLASYYGNTLVSLYKRKGLLSDGGTDGALVEDLAASTNAIVVPLGAALAIAVASCAFGALACFWRSQQKNRKYFHQPHYLKNI</sequence>
<keyword evidence="7" id="KW-0472">Membrane</keyword>
<dbReference type="InterPro" id="IPR017905">
    <property type="entry name" value="ERV/ALR_sulphydryl_oxidase"/>
</dbReference>
<dbReference type="GO" id="GO:0016971">
    <property type="term" value="F:flavin-dependent sulfhydryl oxidase activity"/>
    <property type="evidence" value="ECO:0007669"/>
    <property type="project" value="InterPro"/>
</dbReference>
<dbReference type="PANTHER" id="PTHR22897:SF8">
    <property type="entry name" value="SULFHYDRYL OXIDASE"/>
    <property type="match status" value="1"/>
</dbReference>
<feature type="transmembrane region" description="Helical" evidence="7">
    <location>
        <begin position="652"/>
        <end position="676"/>
    </location>
</feature>
<proteinExistence type="predicted"/>
<dbReference type="Pfam" id="PF04777">
    <property type="entry name" value="Evr1_Alr"/>
    <property type="match status" value="1"/>
</dbReference>
<dbReference type="SUPFAM" id="SSF69000">
    <property type="entry name" value="FAD-dependent thiol oxidase"/>
    <property type="match status" value="1"/>
</dbReference>
<dbReference type="InterPro" id="IPR036774">
    <property type="entry name" value="ERV/ALR_sulphydryl_oxid_sf"/>
</dbReference>
<evidence type="ECO:0000256" key="4">
    <source>
        <dbReference type="ARBA" id="ARBA00022827"/>
    </source>
</evidence>
<dbReference type="EC" id="1.8.3.2" evidence="7"/>
<dbReference type="FunFam" id="1.20.120.310:FF:000004">
    <property type="entry name" value="Sulfhydryl oxidase"/>
    <property type="match status" value="1"/>
</dbReference>
<evidence type="ECO:0000313" key="10">
    <source>
        <dbReference type="Proteomes" id="UP000306102"/>
    </source>
</evidence>
<feature type="domain" description="ERV/ALR sulfhydryl oxidase" evidence="8">
    <location>
        <begin position="478"/>
        <end position="580"/>
    </location>
</feature>
<dbReference type="STRING" id="542762.A0A4S4D2M8"/>
<keyword evidence="5 7" id="KW-0560">Oxidoreductase</keyword>
<organism evidence="9 10">
    <name type="scientific">Camellia sinensis var. sinensis</name>
    <name type="common">China tea</name>
    <dbReference type="NCBI Taxonomy" id="542762"/>
    <lineage>
        <taxon>Eukaryota</taxon>
        <taxon>Viridiplantae</taxon>
        <taxon>Streptophyta</taxon>
        <taxon>Embryophyta</taxon>
        <taxon>Tracheophyta</taxon>
        <taxon>Spermatophyta</taxon>
        <taxon>Magnoliopsida</taxon>
        <taxon>eudicotyledons</taxon>
        <taxon>Gunneridae</taxon>
        <taxon>Pentapetalae</taxon>
        <taxon>asterids</taxon>
        <taxon>Ericales</taxon>
        <taxon>Theaceae</taxon>
        <taxon>Camellia</taxon>
    </lineage>
</organism>
<keyword evidence="4 7" id="KW-0274">FAD</keyword>
<keyword evidence="2 7" id="KW-0285">Flavoprotein</keyword>
<dbReference type="AlphaFoldDB" id="A0A4S4D2M8"/>
<dbReference type="InterPro" id="IPR039798">
    <property type="entry name" value="Sulfhydryl_oxidase"/>
</dbReference>
<evidence type="ECO:0000256" key="1">
    <source>
        <dbReference type="ARBA" id="ARBA00001974"/>
    </source>
</evidence>
<evidence type="ECO:0000256" key="6">
    <source>
        <dbReference type="ARBA" id="ARBA00023157"/>
    </source>
</evidence>
<protein>
    <recommendedName>
        <fullName evidence="7">Sulfhydryl oxidase</fullName>
        <ecNumber evidence="7">1.8.3.2</ecNumber>
    </recommendedName>
</protein>
<dbReference type="EMBL" id="SDRB02012913">
    <property type="protein sequence ID" value="THF96418.1"/>
    <property type="molecule type" value="Genomic_DNA"/>
</dbReference>
<keyword evidence="7" id="KW-1133">Transmembrane helix</keyword>
<comment type="caution">
    <text evidence="9">The sequence shown here is derived from an EMBL/GenBank/DDBJ whole genome shotgun (WGS) entry which is preliminary data.</text>
</comment>
<dbReference type="Gene3D" id="1.20.120.310">
    <property type="entry name" value="ERV/ALR sulfhydryl oxidase domain"/>
    <property type="match status" value="1"/>
</dbReference>
<keyword evidence="10" id="KW-1185">Reference proteome</keyword>
<accession>A0A4S4D2M8</accession>
<evidence type="ECO:0000256" key="5">
    <source>
        <dbReference type="ARBA" id="ARBA00023002"/>
    </source>
</evidence>
<dbReference type="GO" id="GO:0000139">
    <property type="term" value="C:Golgi membrane"/>
    <property type="evidence" value="ECO:0007669"/>
    <property type="project" value="TreeGrafter"/>
</dbReference>
<dbReference type="PROSITE" id="PS51324">
    <property type="entry name" value="ERV_ALR"/>
    <property type="match status" value="1"/>
</dbReference>
<dbReference type="GO" id="GO:0005615">
    <property type="term" value="C:extracellular space"/>
    <property type="evidence" value="ECO:0007669"/>
    <property type="project" value="TreeGrafter"/>
</dbReference>
<comment type="catalytic activity">
    <reaction evidence="7">
        <text>2 R'C(R)SH + O2 = R'C(R)S-S(R)CR' + H2O2</text>
        <dbReference type="Rhea" id="RHEA:17357"/>
        <dbReference type="ChEBI" id="CHEBI:15379"/>
        <dbReference type="ChEBI" id="CHEBI:16240"/>
        <dbReference type="ChEBI" id="CHEBI:16520"/>
        <dbReference type="ChEBI" id="CHEBI:17412"/>
        <dbReference type="EC" id="1.8.3.2"/>
    </reaction>
</comment>
<evidence type="ECO:0000256" key="7">
    <source>
        <dbReference type="RuleBase" id="RU371123"/>
    </source>
</evidence>
<dbReference type="GO" id="GO:0006457">
    <property type="term" value="P:protein folding"/>
    <property type="evidence" value="ECO:0007669"/>
    <property type="project" value="TreeGrafter"/>
</dbReference>
<comment type="cofactor">
    <cofactor evidence="1 7">
        <name>FAD</name>
        <dbReference type="ChEBI" id="CHEBI:57692"/>
    </cofactor>
</comment>
<evidence type="ECO:0000259" key="8">
    <source>
        <dbReference type="PROSITE" id="PS51324"/>
    </source>
</evidence>
<dbReference type="PANTHER" id="PTHR22897">
    <property type="entry name" value="QUIESCIN Q6-RELATED SULFHYDRYL OXIDASE"/>
    <property type="match status" value="1"/>
</dbReference>
<evidence type="ECO:0000256" key="3">
    <source>
        <dbReference type="ARBA" id="ARBA00022729"/>
    </source>
</evidence>
<reference evidence="9 10" key="1">
    <citation type="journal article" date="2018" name="Proc. Natl. Acad. Sci. U.S.A.">
        <title>Draft genome sequence of Camellia sinensis var. sinensis provides insights into the evolution of the tea genome and tea quality.</title>
        <authorList>
            <person name="Wei C."/>
            <person name="Yang H."/>
            <person name="Wang S."/>
            <person name="Zhao J."/>
            <person name="Liu C."/>
            <person name="Gao L."/>
            <person name="Xia E."/>
            <person name="Lu Y."/>
            <person name="Tai Y."/>
            <person name="She G."/>
            <person name="Sun J."/>
            <person name="Cao H."/>
            <person name="Tong W."/>
            <person name="Gao Q."/>
            <person name="Li Y."/>
            <person name="Deng W."/>
            <person name="Jiang X."/>
            <person name="Wang W."/>
            <person name="Chen Q."/>
            <person name="Zhang S."/>
            <person name="Li H."/>
            <person name="Wu J."/>
            <person name="Wang P."/>
            <person name="Li P."/>
            <person name="Shi C."/>
            <person name="Zheng F."/>
            <person name="Jian J."/>
            <person name="Huang B."/>
            <person name="Shan D."/>
            <person name="Shi M."/>
            <person name="Fang C."/>
            <person name="Yue Y."/>
            <person name="Li F."/>
            <person name="Li D."/>
            <person name="Wei S."/>
            <person name="Han B."/>
            <person name="Jiang C."/>
            <person name="Yin Y."/>
            <person name="Xia T."/>
            <person name="Zhang Z."/>
            <person name="Bennetzen J.L."/>
            <person name="Zhao S."/>
            <person name="Wan X."/>
        </authorList>
    </citation>
    <scope>NUCLEOTIDE SEQUENCE [LARGE SCALE GENOMIC DNA]</scope>
    <source>
        <strain evidence="10">cv. Shuchazao</strain>
        <tissue evidence="9">Leaf</tissue>
    </source>
</reference>
<evidence type="ECO:0000256" key="2">
    <source>
        <dbReference type="ARBA" id="ARBA00022630"/>
    </source>
</evidence>
<dbReference type="Proteomes" id="UP000306102">
    <property type="component" value="Unassembled WGS sequence"/>
</dbReference>
<keyword evidence="6" id="KW-1015">Disulfide bond</keyword>
<evidence type="ECO:0000313" key="9">
    <source>
        <dbReference type="EMBL" id="THF96418.1"/>
    </source>
</evidence>
<gene>
    <name evidence="9" type="ORF">TEA_029386</name>
</gene>